<feature type="chain" id="PRO_5014792225" evidence="1">
    <location>
        <begin position="20"/>
        <end position="78"/>
    </location>
</feature>
<protein>
    <submittedName>
        <fullName evidence="2">Putative secreted protein</fullName>
    </submittedName>
</protein>
<name>A0A2M4DMT7_ANODA</name>
<accession>A0A2M4DMT7</accession>
<reference evidence="2" key="1">
    <citation type="submission" date="2018-01" db="EMBL/GenBank/DDBJ databases">
        <title>An insight into the sialome of Amazonian anophelines.</title>
        <authorList>
            <person name="Ribeiro J.M."/>
            <person name="Scarpassa V."/>
            <person name="Calvo E."/>
        </authorList>
    </citation>
    <scope>NUCLEOTIDE SEQUENCE</scope>
</reference>
<evidence type="ECO:0000256" key="1">
    <source>
        <dbReference type="SAM" id="SignalP"/>
    </source>
</evidence>
<proteinExistence type="predicted"/>
<dbReference type="AlphaFoldDB" id="A0A2M4DMT7"/>
<keyword evidence="1" id="KW-0732">Signal</keyword>
<organism evidence="2">
    <name type="scientific">Anopheles darlingi</name>
    <name type="common">Mosquito</name>
    <dbReference type="NCBI Taxonomy" id="43151"/>
    <lineage>
        <taxon>Eukaryota</taxon>
        <taxon>Metazoa</taxon>
        <taxon>Ecdysozoa</taxon>
        <taxon>Arthropoda</taxon>
        <taxon>Hexapoda</taxon>
        <taxon>Insecta</taxon>
        <taxon>Pterygota</taxon>
        <taxon>Neoptera</taxon>
        <taxon>Endopterygota</taxon>
        <taxon>Diptera</taxon>
        <taxon>Nematocera</taxon>
        <taxon>Culicoidea</taxon>
        <taxon>Culicidae</taxon>
        <taxon>Anophelinae</taxon>
        <taxon>Anopheles</taxon>
    </lineage>
</organism>
<sequence length="78" mass="8781">MFISILITTILLSMNLASTSLILANSRNPNPRGLISWFGRWKARISGFDMIVSCCDRSGLRTFSSVILIRPLNGHSRW</sequence>
<dbReference type="EMBL" id="GGFL01014685">
    <property type="protein sequence ID" value="MBW78863.1"/>
    <property type="molecule type" value="Transcribed_RNA"/>
</dbReference>
<evidence type="ECO:0000313" key="2">
    <source>
        <dbReference type="EMBL" id="MBW78863.1"/>
    </source>
</evidence>
<feature type="signal peptide" evidence="1">
    <location>
        <begin position="1"/>
        <end position="19"/>
    </location>
</feature>